<proteinExistence type="inferred from homology"/>
<evidence type="ECO:0000256" key="3">
    <source>
        <dbReference type="ARBA" id="ARBA00022840"/>
    </source>
</evidence>
<dbReference type="EMBL" id="MF754115">
    <property type="protein sequence ID" value="ATI19384.1"/>
    <property type="molecule type" value="Genomic_DNA"/>
</dbReference>
<evidence type="ECO:0000313" key="8">
    <source>
        <dbReference type="Proteomes" id="UP000257560"/>
    </source>
</evidence>
<evidence type="ECO:0000256" key="4">
    <source>
        <dbReference type="ARBA" id="ARBA00023172"/>
    </source>
</evidence>
<dbReference type="PANTHER" id="PTHR45900">
    <property type="entry name" value="RECA"/>
    <property type="match status" value="1"/>
</dbReference>
<dbReference type="GO" id="GO:0005524">
    <property type="term" value="F:ATP binding"/>
    <property type="evidence" value="ECO:0007669"/>
    <property type="project" value="UniProtKB-KW"/>
</dbReference>
<dbReference type="InterPro" id="IPR020587">
    <property type="entry name" value="RecA_monomer-monomer_interface"/>
</dbReference>
<name>A0A384WJY7_9CAUD</name>
<dbReference type="SUPFAM" id="SSF52540">
    <property type="entry name" value="P-loop containing nucleoside triphosphate hydrolases"/>
    <property type="match status" value="1"/>
</dbReference>
<reference evidence="7 8" key="1">
    <citation type="submission" date="2017-08" db="EMBL/GenBank/DDBJ databases">
        <title>Complete genome sequence of bacteriophage vB_VpaS_KF5.</title>
        <authorList>
            <person name="Yu J."/>
            <person name="Kwak S.-J."/>
            <person name="Lim J.-A."/>
            <person name="Chang H.-J."/>
        </authorList>
    </citation>
    <scope>NUCLEOTIDE SEQUENCE [LARGE SCALE GENOMIC DNA]</scope>
</reference>
<gene>
    <name evidence="7" type="ORF">KF5_074</name>
</gene>
<evidence type="ECO:0000256" key="2">
    <source>
        <dbReference type="ARBA" id="ARBA00022741"/>
    </source>
</evidence>
<dbReference type="GO" id="GO:0003697">
    <property type="term" value="F:single-stranded DNA binding"/>
    <property type="evidence" value="ECO:0007669"/>
    <property type="project" value="InterPro"/>
</dbReference>
<comment type="similarity">
    <text evidence="1">Belongs to the RecA family.</text>
</comment>
<dbReference type="PRINTS" id="PR00142">
    <property type="entry name" value="RECA"/>
</dbReference>
<dbReference type="Pfam" id="PF00154">
    <property type="entry name" value="RecA_N"/>
    <property type="match status" value="1"/>
</dbReference>
<dbReference type="Proteomes" id="UP000257560">
    <property type="component" value="Segment"/>
</dbReference>
<sequence>MAETRRRRTKAAEKEEAPKSRSRRTRSTEAEKPKERANAYFVSTEKGVEGFSTGCCLFDQALGGIGWATKRIINIVGDKSTGKTLLAIEGMINFHRTFIDQNPRIIYKECESAFDEPYAEALGLPLDDIEVDDDLDTVEDMYEDIERIVQEAERDPRPILYIVDSLDGLSDRAEQGRKIDEASYGQDKAKKLSEFFRKKKKVMAKANITLLIVSQIRDNINAAAFGKKSKRSGGKALDFYCSQVVWLANLGKVTKAVKGKKRIVGVDIRAAIEKNKVGNPFRTADYPIIFGYGVDDIYASVEWLQSNVGWDVLEDLGFKKTTYKAMCAKIRDKGGPEAKEMREALNKLVIHHWQDIELDLMPKTGKY</sequence>
<dbReference type="PROSITE" id="PS50163">
    <property type="entry name" value="RECA_3"/>
    <property type="match status" value="1"/>
</dbReference>
<evidence type="ECO:0000256" key="5">
    <source>
        <dbReference type="SAM" id="MobiDB-lite"/>
    </source>
</evidence>
<keyword evidence="4" id="KW-0233">DNA recombination</keyword>
<keyword evidence="2" id="KW-0547">Nucleotide-binding</keyword>
<accession>A0A384WJY7</accession>
<feature type="compositionally biased region" description="Basic and acidic residues" evidence="5">
    <location>
        <begin position="26"/>
        <end position="36"/>
    </location>
</feature>
<keyword evidence="3" id="KW-0067">ATP-binding</keyword>
<dbReference type="GO" id="GO:0006310">
    <property type="term" value="P:DNA recombination"/>
    <property type="evidence" value="ECO:0007669"/>
    <property type="project" value="UniProtKB-KW"/>
</dbReference>
<feature type="region of interest" description="Disordered" evidence="5">
    <location>
        <begin position="1"/>
        <end position="36"/>
    </location>
</feature>
<feature type="compositionally biased region" description="Basic and acidic residues" evidence="5">
    <location>
        <begin position="10"/>
        <end position="19"/>
    </location>
</feature>
<dbReference type="GO" id="GO:0006281">
    <property type="term" value="P:DNA repair"/>
    <property type="evidence" value="ECO:0007669"/>
    <property type="project" value="InterPro"/>
</dbReference>
<protein>
    <submittedName>
        <fullName evidence="7">Putative RecA protein</fullName>
    </submittedName>
</protein>
<evidence type="ECO:0000259" key="6">
    <source>
        <dbReference type="PROSITE" id="PS50163"/>
    </source>
</evidence>
<dbReference type="InterPro" id="IPR027417">
    <property type="entry name" value="P-loop_NTPase"/>
</dbReference>
<evidence type="ECO:0000256" key="1">
    <source>
        <dbReference type="ARBA" id="ARBA00009391"/>
    </source>
</evidence>
<organism evidence="7 8">
    <name type="scientific">Vibrio phage vB_VpaS_KF5</name>
    <dbReference type="NCBI Taxonomy" id="2041476"/>
    <lineage>
        <taxon>Viruses</taxon>
        <taxon>Duplodnaviria</taxon>
        <taxon>Heunggongvirae</taxon>
        <taxon>Uroviricota</taxon>
        <taxon>Caudoviricetes</taxon>
        <taxon>Mardecavirus</taxon>
        <taxon>Mardecavirus SSP002</taxon>
    </lineage>
</organism>
<dbReference type="InterPro" id="IPR049428">
    <property type="entry name" value="RecA-like_N"/>
</dbReference>
<dbReference type="PANTHER" id="PTHR45900:SF1">
    <property type="entry name" value="MITOCHONDRIAL DNA REPAIR PROTEIN RECA HOMOLOG-RELATED"/>
    <property type="match status" value="1"/>
</dbReference>
<feature type="domain" description="RecA family profile 2" evidence="6">
    <location>
        <begin position="222"/>
        <end position="296"/>
    </location>
</feature>
<dbReference type="InterPro" id="IPR013765">
    <property type="entry name" value="DNA_recomb/repair_RecA"/>
</dbReference>
<dbReference type="GO" id="GO:0008094">
    <property type="term" value="F:ATP-dependent activity, acting on DNA"/>
    <property type="evidence" value="ECO:0007669"/>
    <property type="project" value="InterPro"/>
</dbReference>
<evidence type="ECO:0000313" key="7">
    <source>
        <dbReference type="EMBL" id="ATI19384.1"/>
    </source>
</evidence>
<dbReference type="Gene3D" id="3.40.50.300">
    <property type="entry name" value="P-loop containing nucleotide triphosphate hydrolases"/>
    <property type="match status" value="1"/>
</dbReference>